<proteinExistence type="predicted"/>
<evidence type="ECO:0000313" key="2">
    <source>
        <dbReference type="EMBL" id="PWD87755.1"/>
    </source>
</evidence>
<evidence type="ECO:0000256" key="1">
    <source>
        <dbReference type="SAM" id="Phobius"/>
    </source>
</evidence>
<keyword evidence="1" id="KW-0812">Transmembrane</keyword>
<accession>A0A2U2ASZ7</accession>
<name>A0A2U2ASZ7_9GAMM</name>
<protein>
    <submittedName>
        <fullName evidence="2">Uncharacterized protein</fullName>
    </submittedName>
</protein>
<reference evidence="3" key="1">
    <citation type="submission" date="2018-05" db="EMBL/GenBank/DDBJ databases">
        <title>Ignatzschineria dubaiensis sp. nov., isolated from necrotic foot tissues of dromedaries (Camelus dromedarius) and associated maggots in Dubai, United Arab Emirates.</title>
        <authorList>
            <person name="Tsang C.C."/>
            <person name="Tang J.Y.M."/>
            <person name="Fong J.Y.H."/>
            <person name="Kinne J."/>
            <person name="Lee H.H."/>
            <person name="Joseph M."/>
            <person name="Jose S."/>
            <person name="Schuster R.K."/>
            <person name="Tang Y."/>
            <person name="Sivakumar S."/>
            <person name="Chen J.H.K."/>
            <person name="Teng J.L.L."/>
            <person name="Lau S.K.P."/>
            <person name="Wernery U."/>
            <person name="Woo P.C.Y."/>
        </authorList>
    </citation>
    <scope>NUCLEOTIDE SEQUENCE [LARGE SCALE GENOMIC DNA]</scope>
    <source>
        <strain evidence="3">UAE-HKU57</strain>
    </source>
</reference>
<sequence>MSNFINLLENNAGIIGILVTLSTTLGGIIVFIYNVIHESKKIKADKKKLKQQMITNNIAPMRQAWINDLRKNISDFNMTAKIARYELYKYFGSGQKSSDSELKIVEKKILKDYYKLNELAEYLNLLLPYSTEGENARKEEYADNLREAIKETIQGFDAIFDLLSNRSDDEASYIETANTINSSIEKVSDMAKKLLLQEWRVTKSLKELD</sequence>
<dbReference type="RefSeq" id="WP_109217725.1">
    <property type="nucleotide sequence ID" value="NZ_QEWT01000003.1"/>
</dbReference>
<keyword evidence="1" id="KW-1133">Transmembrane helix</keyword>
<feature type="transmembrane region" description="Helical" evidence="1">
    <location>
        <begin position="12"/>
        <end position="36"/>
    </location>
</feature>
<gene>
    <name evidence="2" type="ORF">DC077_00260</name>
</gene>
<evidence type="ECO:0000313" key="3">
    <source>
        <dbReference type="Proteomes" id="UP000245059"/>
    </source>
</evidence>
<dbReference type="Proteomes" id="UP000245059">
    <property type="component" value="Unassembled WGS sequence"/>
</dbReference>
<organism evidence="2 3">
    <name type="scientific">Ignatzschineria cameli</name>
    <dbReference type="NCBI Taxonomy" id="2182793"/>
    <lineage>
        <taxon>Bacteria</taxon>
        <taxon>Pseudomonadati</taxon>
        <taxon>Pseudomonadota</taxon>
        <taxon>Gammaproteobacteria</taxon>
        <taxon>Cardiobacteriales</taxon>
        <taxon>Ignatzschineriaceae</taxon>
        <taxon>Ignatzschineria</taxon>
    </lineage>
</organism>
<dbReference type="AlphaFoldDB" id="A0A2U2ASZ7"/>
<comment type="caution">
    <text evidence="2">The sequence shown here is derived from an EMBL/GenBank/DDBJ whole genome shotgun (WGS) entry which is preliminary data.</text>
</comment>
<keyword evidence="1" id="KW-0472">Membrane</keyword>
<dbReference type="EMBL" id="QEWW01000001">
    <property type="protein sequence ID" value="PWD87755.1"/>
    <property type="molecule type" value="Genomic_DNA"/>
</dbReference>